<reference evidence="1 2" key="1">
    <citation type="journal article" date="2018" name="Nat. Ecol. Evol.">
        <title>Pezizomycetes genomes reveal the molecular basis of ectomycorrhizal truffle lifestyle.</title>
        <authorList>
            <person name="Murat C."/>
            <person name="Payen T."/>
            <person name="Noel B."/>
            <person name="Kuo A."/>
            <person name="Morin E."/>
            <person name="Chen J."/>
            <person name="Kohler A."/>
            <person name="Krizsan K."/>
            <person name="Balestrini R."/>
            <person name="Da Silva C."/>
            <person name="Montanini B."/>
            <person name="Hainaut M."/>
            <person name="Levati E."/>
            <person name="Barry K.W."/>
            <person name="Belfiori B."/>
            <person name="Cichocki N."/>
            <person name="Clum A."/>
            <person name="Dockter R.B."/>
            <person name="Fauchery L."/>
            <person name="Guy J."/>
            <person name="Iotti M."/>
            <person name="Le Tacon F."/>
            <person name="Lindquist E.A."/>
            <person name="Lipzen A."/>
            <person name="Malagnac F."/>
            <person name="Mello A."/>
            <person name="Molinier V."/>
            <person name="Miyauchi S."/>
            <person name="Poulain J."/>
            <person name="Riccioni C."/>
            <person name="Rubini A."/>
            <person name="Sitrit Y."/>
            <person name="Splivallo R."/>
            <person name="Traeger S."/>
            <person name="Wang M."/>
            <person name="Zifcakova L."/>
            <person name="Wipf D."/>
            <person name="Zambonelli A."/>
            <person name="Paolocci F."/>
            <person name="Nowrousian M."/>
            <person name="Ottonello S."/>
            <person name="Baldrian P."/>
            <person name="Spatafora J.W."/>
            <person name="Henrissat B."/>
            <person name="Nagy L.G."/>
            <person name="Aury J.M."/>
            <person name="Wincker P."/>
            <person name="Grigoriev I.V."/>
            <person name="Bonfante P."/>
            <person name="Martin F.M."/>
        </authorList>
    </citation>
    <scope>NUCLEOTIDE SEQUENCE [LARGE SCALE GENOMIC DNA]</scope>
    <source>
        <strain evidence="1 2">120613-1</strain>
    </source>
</reference>
<keyword evidence="2" id="KW-1185">Reference proteome</keyword>
<gene>
    <name evidence="1" type="ORF">L873DRAFT_1687235</name>
</gene>
<sequence length="81" mass="10060">VDWPPHLLDLNSIENVWGIFKRRYWKAVWKRKRITHNREELIGFAQEVWSELPWERIYGWLDRIPERVNFCLRRNGGPTQW</sequence>
<accession>A0A3N4JJV3</accession>
<evidence type="ECO:0000313" key="2">
    <source>
        <dbReference type="Proteomes" id="UP000276215"/>
    </source>
</evidence>
<name>A0A3N4JJV3_9PEZI</name>
<dbReference type="AlphaFoldDB" id="A0A3N4JJV3"/>
<protein>
    <recommendedName>
        <fullName evidence="3">Tc1-like transposase DDE domain-containing protein</fullName>
    </recommendedName>
</protein>
<evidence type="ECO:0008006" key="3">
    <source>
        <dbReference type="Google" id="ProtNLM"/>
    </source>
</evidence>
<dbReference type="OrthoDB" id="3559649at2759"/>
<dbReference type="Gene3D" id="3.30.420.10">
    <property type="entry name" value="Ribonuclease H-like superfamily/Ribonuclease H"/>
    <property type="match status" value="1"/>
</dbReference>
<dbReference type="Proteomes" id="UP000276215">
    <property type="component" value="Unassembled WGS sequence"/>
</dbReference>
<feature type="non-terminal residue" evidence="1">
    <location>
        <position position="1"/>
    </location>
</feature>
<evidence type="ECO:0000313" key="1">
    <source>
        <dbReference type="EMBL" id="RPA98533.1"/>
    </source>
</evidence>
<dbReference type="EMBL" id="ML120395">
    <property type="protein sequence ID" value="RPA98533.1"/>
    <property type="molecule type" value="Genomic_DNA"/>
</dbReference>
<dbReference type="GO" id="GO:0003676">
    <property type="term" value="F:nucleic acid binding"/>
    <property type="evidence" value="ECO:0007669"/>
    <property type="project" value="InterPro"/>
</dbReference>
<dbReference type="InterPro" id="IPR036397">
    <property type="entry name" value="RNaseH_sf"/>
</dbReference>
<organism evidence="1 2">
    <name type="scientific">Choiromyces venosus 120613-1</name>
    <dbReference type="NCBI Taxonomy" id="1336337"/>
    <lineage>
        <taxon>Eukaryota</taxon>
        <taxon>Fungi</taxon>
        <taxon>Dikarya</taxon>
        <taxon>Ascomycota</taxon>
        <taxon>Pezizomycotina</taxon>
        <taxon>Pezizomycetes</taxon>
        <taxon>Pezizales</taxon>
        <taxon>Tuberaceae</taxon>
        <taxon>Choiromyces</taxon>
    </lineage>
</organism>
<proteinExistence type="predicted"/>